<gene>
    <name evidence="2" type="ORF">GCM10011509_16070</name>
</gene>
<feature type="compositionally biased region" description="Low complexity" evidence="1">
    <location>
        <begin position="64"/>
        <end position="83"/>
    </location>
</feature>
<organism evidence="2 3">
    <name type="scientific">Ornithinimicrobium pekingense</name>
    <dbReference type="NCBI Taxonomy" id="384677"/>
    <lineage>
        <taxon>Bacteria</taxon>
        <taxon>Bacillati</taxon>
        <taxon>Actinomycetota</taxon>
        <taxon>Actinomycetes</taxon>
        <taxon>Micrococcales</taxon>
        <taxon>Ornithinimicrobiaceae</taxon>
        <taxon>Ornithinimicrobium</taxon>
    </lineage>
</organism>
<evidence type="ECO:0000256" key="1">
    <source>
        <dbReference type="SAM" id="MobiDB-lite"/>
    </source>
</evidence>
<sequence>MPATVIDHAAVGRSSGVPPALHTAVSHASGSCDHSENPSSETCTVAPSATGSRASCGVCSGPVRPSQSSTPPATASRADTRTSVRVGAPPERVSMKRNLTDIVSG</sequence>
<feature type="region of interest" description="Disordered" evidence="1">
    <location>
        <begin position="13"/>
        <end position="90"/>
    </location>
</feature>
<feature type="compositionally biased region" description="Polar residues" evidence="1">
    <location>
        <begin position="37"/>
        <end position="53"/>
    </location>
</feature>
<evidence type="ECO:0000313" key="3">
    <source>
        <dbReference type="Proteomes" id="UP000662111"/>
    </source>
</evidence>
<dbReference type="EMBL" id="BMLB01000003">
    <property type="protein sequence ID" value="GGK68447.1"/>
    <property type="molecule type" value="Genomic_DNA"/>
</dbReference>
<proteinExistence type="predicted"/>
<dbReference type="Proteomes" id="UP000662111">
    <property type="component" value="Unassembled WGS sequence"/>
</dbReference>
<comment type="caution">
    <text evidence="2">The sequence shown here is derived from an EMBL/GenBank/DDBJ whole genome shotgun (WGS) entry which is preliminary data.</text>
</comment>
<keyword evidence="3" id="KW-1185">Reference proteome</keyword>
<name>A0ABQ2F7J5_9MICO</name>
<evidence type="ECO:0000313" key="2">
    <source>
        <dbReference type="EMBL" id="GGK68447.1"/>
    </source>
</evidence>
<protein>
    <submittedName>
        <fullName evidence="2">Uncharacterized protein</fullName>
    </submittedName>
</protein>
<accession>A0ABQ2F7J5</accession>
<reference evidence="3" key="1">
    <citation type="journal article" date="2019" name="Int. J. Syst. Evol. Microbiol.">
        <title>The Global Catalogue of Microorganisms (GCM) 10K type strain sequencing project: providing services to taxonomists for standard genome sequencing and annotation.</title>
        <authorList>
            <consortium name="The Broad Institute Genomics Platform"/>
            <consortium name="The Broad Institute Genome Sequencing Center for Infectious Disease"/>
            <person name="Wu L."/>
            <person name="Ma J."/>
        </authorList>
    </citation>
    <scope>NUCLEOTIDE SEQUENCE [LARGE SCALE GENOMIC DNA]</scope>
    <source>
        <strain evidence="3">CGMCC 1.5362</strain>
    </source>
</reference>